<name>A0A448L741_9BACT</name>
<evidence type="ECO:0000313" key="3">
    <source>
        <dbReference type="Proteomes" id="UP000274578"/>
    </source>
</evidence>
<accession>A0A448L741</accession>
<dbReference type="AlphaFoldDB" id="A0A448L741"/>
<dbReference type="PANTHER" id="PTHR40396">
    <property type="entry name" value="ATPASE-LIKE PROTEIN"/>
    <property type="match status" value="1"/>
</dbReference>
<dbReference type="KEGG" id="poc:NCTC13071_01816"/>
<dbReference type="InterPro" id="IPR003959">
    <property type="entry name" value="ATPase_AAA_core"/>
</dbReference>
<evidence type="ECO:0000313" key="2">
    <source>
        <dbReference type="EMBL" id="VEH15805.1"/>
    </source>
</evidence>
<dbReference type="EMBL" id="LR134384">
    <property type="protein sequence ID" value="VEH15805.1"/>
    <property type="molecule type" value="Genomic_DNA"/>
</dbReference>
<reference evidence="2 3" key="1">
    <citation type="submission" date="2018-12" db="EMBL/GenBank/DDBJ databases">
        <authorList>
            <consortium name="Pathogen Informatics"/>
        </authorList>
    </citation>
    <scope>NUCLEOTIDE SEQUENCE [LARGE SCALE GENOMIC DNA]</scope>
    <source>
        <strain evidence="2 3">NCTC13071</strain>
    </source>
</reference>
<dbReference type="InterPro" id="IPR027417">
    <property type="entry name" value="P-loop_NTPase"/>
</dbReference>
<gene>
    <name evidence="2" type="ORF">NCTC13071_01816</name>
</gene>
<protein>
    <submittedName>
        <fullName evidence="2">Predicted ATPase</fullName>
    </submittedName>
</protein>
<feature type="domain" description="ATPase AAA-type core" evidence="1">
    <location>
        <begin position="62"/>
        <end position="381"/>
    </location>
</feature>
<dbReference type="Gene3D" id="3.40.50.300">
    <property type="entry name" value="P-loop containing nucleotide triphosphate hydrolases"/>
    <property type="match status" value="1"/>
</dbReference>
<dbReference type="PANTHER" id="PTHR40396:SF1">
    <property type="entry name" value="ATPASE AAA-TYPE CORE DOMAIN-CONTAINING PROTEIN"/>
    <property type="match status" value="1"/>
</dbReference>
<dbReference type="SUPFAM" id="SSF52540">
    <property type="entry name" value="P-loop containing nucleoside triphosphate hydrolases"/>
    <property type="match status" value="1"/>
</dbReference>
<organism evidence="2 3">
    <name type="scientific">Segatella oris</name>
    <dbReference type="NCBI Taxonomy" id="28135"/>
    <lineage>
        <taxon>Bacteria</taxon>
        <taxon>Pseudomonadati</taxon>
        <taxon>Bacteroidota</taxon>
        <taxon>Bacteroidia</taxon>
        <taxon>Bacteroidales</taxon>
        <taxon>Prevotellaceae</taxon>
        <taxon>Segatella</taxon>
    </lineage>
</organism>
<proteinExistence type="predicted"/>
<evidence type="ECO:0000259" key="1">
    <source>
        <dbReference type="Pfam" id="PF13304"/>
    </source>
</evidence>
<sequence>MKSVFVCYLCIKYLSYTIMLINFSFGNFRSFRDIKSLRMEAGRVEDLSESVIEKDGFRLLPVAAIYGANSSGKTNVIKALGWFRYIVRNNTKLNPDNFIPHNPFMLDTQTKDAPTAFEIQFLLDNAVYKYGFEYLPREIVREWLYEKKVEPNSKEHVLFERQGEEFTVSTKYFPEGKNKKELTTKNRLFLSLVAQLNGEVSQKLISYFRCCNTISGLEGEGYKQFSLKMLANKLDGYAQAINLFKKLDLGFTELEVEEFKISDETKEKIATLQDVNLKKTLESREYDIYTTHHVYDKEGKVVGQTRFNAEIFESNGTNKIISFSGPLFDTLLKGKVLFVDELDAKLHPMLTRAIVRLFMDKETNPKGAQVVFTTHDTHLLDKDYLRRDQVWFTEKDATEASDLYSLLEFKERNDRNFEKNYIEGRYGAIPFIR</sequence>
<dbReference type="GO" id="GO:0016887">
    <property type="term" value="F:ATP hydrolysis activity"/>
    <property type="evidence" value="ECO:0007669"/>
    <property type="project" value="InterPro"/>
</dbReference>
<dbReference type="GO" id="GO:0005524">
    <property type="term" value="F:ATP binding"/>
    <property type="evidence" value="ECO:0007669"/>
    <property type="project" value="InterPro"/>
</dbReference>
<dbReference type="Proteomes" id="UP000274578">
    <property type="component" value="Chromosome 1"/>
</dbReference>
<dbReference type="Pfam" id="PF13304">
    <property type="entry name" value="AAA_21"/>
    <property type="match status" value="1"/>
</dbReference>